<dbReference type="InterPro" id="IPR000843">
    <property type="entry name" value="HTH_LacI"/>
</dbReference>
<dbReference type="InterPro" id="IPR028082">
    <property type="entry name" value="Peripla_BP_I"/>
</dbReference>
<gene>
    <name evidence="6" type="ORF">UFOPK2652_01252</name>
</gene>
<keyword evidence="4" id="KW-0804">Transcription</keyword>
<dbReference type="GO" id="GO:0003700">
    <property type="term" value="F:DNA-binding transcription factor activity"/>
    <property type="evidence" value="ECO:0007669"/>
    <property type="project" value="TreeGrafter"/>
</dbReference>
<dbReference type="SMART" id="SM00354">
    <property type="entry name" value="HTH_LACI"/>
    <property type="match status" value="1"/>
</dbReference>
<dbReference type="PANTHER" id="PTHR30146">
    <property type="entry name" value="LACI-RELATED TRANSCRIPTIONAL REPRESSOR"/>
    <property type="match status" value="1"/>
</dbReference>
<dbReference type="Gene3D" id="3.40.50.2300">
    <property type="match status" value="2"/>
</dbReference>
<evidence type="ECO:0000313" key="6">
    <source>
        <dbReference type="EMBL" id="CAB4718456.1"/>
    </source>
</evidence>
<proteinExistence type="predicted"/>
<dbReference type="CDD" id="cd01392">
    <property type="entry name" value="HTH_LacI"/>
    <property type="match status" value="1"/>
</dbReference>
<evidence type="ECO:0000256" key="3">
    <source>
        <dbReference type="ARBA" id="ARBA00023125"/>
    </source>
</evidence>
<dbReference type="GO" id="GO:0000976">
    <property type="term" value="F:transcription cis-regulatory region binding"/>
    <property type="evidence" value="ECO:0007669"/>
    <property type="project" value="TreeGrafter"/>
</dbReference>
<evidence type="ECO:0000256" key="1">
    <source>
        <dbReference type="ARBA" id="ARBA00022491"/>
    </source>
</evidence>
<protein>
    <submittedName>
        <fullName evidence="6">Unannotated protein</fullName>
    </submittedName>
</protein>
<dbReference type="Pfam" id="PF00356">
    <property type="entry name" value="LacI"/>
    <property type="match status" value="1"/>
</dbReference>
<name>A0A6J6R5Y9_9ZZZZ</name>
<dbReference type="CDD" id="cd06267">
    <property type="entry name" value="PBP1_LacI_sugar_binding-like"/>
    <property type="match status" value="1"/>
</dbReference>
<keyword evidence="2" id="KW-0805">Transcription regulation</keyword>
<dbReference type="Pfam" id="PF13377">
    <property type="entry name" value="Peripla_BP_3"/>
    <property type="match status" value="1"/>
</dbReference>
<dbReference type="Gene3D" id="1.10.260.40">
    <property type="entry name" value="lambda repressor-like DNA-binding domains"/>
    <property type="match status" value="1"/>
</dbReference>
<feature type="domain" description="HTH lacI-type" evidence="5">
    <location>
        <begin position="10"/>
        <end position="64"/>
    </location>
</feature>
<dbReference type="InterPro" id="IPR046335">
    <property type="entry name" value="LacI/GalR-like_sensor"/>
</dbReference>
<keyword evidence="1" id="KW-0678">Repressor</keyword>
<dbReference type="PANTHER" id="PTHR30146:SF148">
    <property type="entry name" value="HTH-TYPE TRANSCRIPTIONAL REPRESSOR PURR-RELATED"/>
    <property type="match status" value="1"/>
</dbReference>
<dbReference type="PROSITE" id="PS50932">
    <property type="entry name" value="HTH_LACI_2"/>
    <property type="match status" value="1"/>
</dbReference>
<evidence type="ECO:0000256" key="4">
    <source>
        <dbReference type="ARBA" id="ARBA00023163"/>
    </source>
</evidence>
<reference evidence="6" key="1">
    <citation type="submission" date="2020-05" db="EMBL/GenBank/DDBJ databases">
        <authorList>
            <person name="Chiriac C."/>
            <person name="Salcher M."/>
            <person name="Ghai R."/>
            <person name="Kavagutti S V."/>
        </authorList>
    </citation>
    <scope>NUCLEOTIDE SEQUENCE</scope>
</reference>
<organism evidence="6">
    <name type="scientific">freshwater metagenome</name>
    <dbReference type="NCBI Taxonomy" id="449393"/>
    <lineage>
        <taxon>unclassified sequences</taxon>
        <taxon>metagenomes</taxon>
        <taxon>ecological metagenomes</taxon>
    </lineage>
</organism>
<accession>A0A6J6R5Y9</accession>
<dbReference type="AlphaFoldDB" id="A0A6J6R5Y9"/>
<dbReference type="EMBL" id="CAEZYD010000024">
    <property type="protein sequence ID" value="CAB4718456.1"/>
    <property type="molecule type" value="Genomic_DNA"/>
</dbReference>
<dbReference type="SUPFAM" id="SSF47413">
    <property type="entry name" value="lambda repressor-like DNA-binding domains"/>
    <property type="match status" value="1"/>
</dbReference>
<dbReference type="InterPro" id="IPR010982">
    <property type="entry name" value="Lambda_DNA-bd_dom_sf"/>
</dbReference>
<evidence type="ECO:0000259" key="5">
    <source>
        <dbReference type="PROSITE" id="PS50932"/>
    </source>
</evidence>
<sequence>MTTTSRIKRPTIRDVAAKAGVSKSLVSLVYSTPKAVSQHRRELVMKAADELGFSPNFLARSLAADTGTFIGILVADLHNPLFAEIVDQVRAALEAKGEYSFMTSAMLPNAAGEQVIDTRTVSALIDLRPKSVLVVGSIPDMHQLSELPEQVSIVVASAIPEDLPRATVVRSNDEVGMRLLIEHLVENGHKKIAHISVNDGLVAKSRRDAYKSVMTNKGLEKFIQIKFAKKATETAGFDAATELLAMKDSPTAINSYNDLLAIGAQGASHSDIAIVGYDNTFLANLRQISLTSIDPGNSEIALKAAELLTEKPLDTGKKSTTYLLEPRLVIRSSSKSLATLKAVR</sequence>
<dbReference type="SUPFAM" id="SSF53822">
    <property type="entry name" value="Periplasmic binding protein-like I"/>
    <property type="match status" value="1"/>
</dbReference>
<keyword evidence="3" id="KW-0238">DNA-binding</keyword>
<evidence type="ECO:0000256" key="2">
    <source>
        <dbReference type="ARBA" id="ARBA00023015"/>
    </source>
</evidence>